<dbReference type="EMBL" id="JBICBT010000838">
    <property type="protein sequence ID" value="KAL3097641.1"/>
    <property type="molecule type" value="Genomic_DNA"/>
</dbReference>
<feature type="region of interest" description="Disordered" evidence="2">
    <location>
        <begin position="282"/>
        <end position="325"/>
    </location>
</feature>
<comment type="caution">
    <text evidence="4">The sequence shown here is derived from an EMBL/GenBank/DDBJ whole genome shotgun (WGS) entry which is preliminary data.</text>
</comment>
<feature type="region of interest" description="Disordered" evidence="2">
    <location>
        <begin position="71"/>
        <end position="121"/>
    </location>
</feature>
<keyword evidence="1" id="KW-0175">Coiled coil</keyword>
<evidence type="ECO:0000256" key="2">
    <source>
        <dbReference type="SAM" id="MobiDB-lite"/>
    </source>
</evidence>
<organism evidence="4 5">
    <name type="scientific">Heterodera trifolii</name>
    <dbReference type="NCBI Taxonomy" id="157864"/>
    <lineage>
        <taxon>Eukaryota</taxon>
        <taxon>Metazoa</taxon>
        <taxon>Ecdysozoa</taxon>
        <taxon>Nematoda</taxon>
        <taxon>Chromadorea</taxon>
        <taxon>Rhabditida</taxon>
        <taxon>Tylenchina</taxon>
        <taxon>Tylenchomorpha</taxon>
        <taxon>Tylenchoidea</taxon>
        <taxon>Heteroderidae</taxon>
        <taxon>Heteroderinae</taxon>
        <taxon>Heterodera</taxon>
    </lineage>
</organism>
<feature type="transmembrane region" description="Helical" evidence="3">
    <location>
        <begin position="1534"/>
        <end position="1556"/>
    </location>
</feature>
<feature type="region of interest" description="Disordered" evidence="2">
    <location>
        <begin position="441"/>
        <end position="465"/>
    </location>
</feature>
<feature type="compositionally biased region" description="Basic and acidic residues" evidence="2">
    <location>
        <begin position="100"/>
        <end position="116"/>
    </location>
</feature>
<dbReference type="PANTHER" id="PTHR12289:SF72">
    <property type="entry name" value="GST N-TERMINAL DOMAIN-CONTAINING PROTEIN"/>
    <property type="match status" value="1"/>
</dbReference>
<name>A0ABD2K430_9BILA</name>
<keyword evidence="5" id="KW-1185">Reference proteome</keyword>
<feature type="compositionally biased region" description="Acidic residues" evidence="2">
    <location>
        <begin position="14"/>
        <end position="23"/>
    </location>
</feature>
<feature type="transmembrane region" description="Helical" evidence="3">
    <location>
        <begin position="991"/>
        <end position="1009"/>
    </location>
</feature>
<dbReference type="PANTHER" id="PTHR12289">
    <property type="entry name" value="METAXIN RELATED"/>
    <property type="match status" value="1"/>
</dbReference>
<accession>A0ABD2K430</accession>
<evidence type="ECO:0000313" key="4">
    <source>
        <dbReference type="EMBL" id="KAL3097641.1"/>
    </source>
</evidence>
<protein>
    <submittedName>
        <fullName evidence="4">Uncharacterized protein</fullName>
    </submittedName>
</protein>
<reference evidence="4 5" key="1">
    <citation type="submission" date="2024-10" db="EMBL/GenBank/DDBJ databases">
        <authorList>
            <person name="Kim D."/>
        </authorList>
    </citation>
    <scope>NUCLEOTIDE SEQUENCE [LARGE SCALE GENOMIC DNA]</scope>
    <source>
        <strain evidence="4">BH-2024</strain>
    </source>
</reference>
<gene>
    <name evidence="4" type="ORF">niasHT_027099</name>
</gene>
<evidence type="ECO:0000313" key="5">
    <source>
        <dbReference type="Proteomes" id="UP001620626"/>
    </source>
</evidence>
<dbReference type="Proteomes" id="UP001620626">
    <property type="component" value="Unassembled WGS sequence"/>
</dbReference>
<feature type="region of interest" description="Disordered" evidence="2">
    <location>
        <begin position="1"/>
        <end position="41"/>
    </location>
</feature>
<keyword evidence="3" id="KW-1133">Transmembrane helix</keyword>
<sequence length="1557" mass="180340">MIPATNEPRTVGEIDSDTDDIGGDEGGPGTPKRSAMQNWQNAKNKLKTYVYGMRRKHDYVRNLYKPSKYNMPKVWGGEVKRPDQLEPSTTEKVSQKIGKKQSETQSQKEPKNEKPTKKSTPLQMLISKEEMLTVMMKYVEMKLEDMSKQYKEFQERVAKWEDDVQSVKAAFGTDKQMYKKYMEMAVTWPEKKSKGTPEKVQKSLKQTHLDNLAQMANKFEEFRQVVKQWPDSGCFMTFPLEKNVFNKVFLFDHALTLKEDDLKKELATGLYTHAEFRKESPADFFNNPDWSQKKLDDAEKKKDEDEDDDKEEEEEEDDDDDGEGDVRMATNALLEAVLKGRDGFGKEATLNLRNLPKWDGKPNQSKSMWQMAKKVVRNLIRFVTWPLRIFWQFSNKLTRKVKNALKSKEDKEKIRKMLEEMKEDDMLYKIYQMLDNSKKKAENFDEKSKENMEKEGMKPDEPTIDHSAHEQLTDKDKQQHPFTFLQSVRYDIHVKPADKLFEQLYPTQYDELREFYENPTEFYKNKRLDEDTIFIMRKMVEPNKHLVELYKKPYYLIHDFFDDPANFYVRGDKLDKTMKKAFRETLIKMGIIEKYKNMEKDVKLNKDQQNQASEIIKLLKNTNDYLGSTEQLDEKVRIALKKAYAENEKLMKNAIIRDKKMVAQKSKSDDKTMEERATENYEKLKAFFDDPINKKLDINVFQIFREVMGVANDKESNEELADLDTEQYQQFLLFLENPNEYLATEKFDDSLKDTLMEVLKKKSELFSSLTPEQIVQLKEFEDALKNETEFQGQLDSGIFAKYRKTLPANAKKGVKERSKEFFISTKLRFSFDELTTERQFDQLMRFFKHPNRFYQPPKIDLKSVLESFRVILNKIVDQKRHDKMFNGLTDEQYKQLMELAANPANRFAQREMEGGKKLKKFKKAPGVDPEVFILYTQHLKRNQSCANVKPLIELALYGMEDRQNASLDLRGRLGAQIISSVLNTKQFEGNMVFALVMSLVGSGGIAAALDLGLWHLVVHHVAMALGHFHPVTIIVMVLLDSLTPLFAETFDSFVIKRTLGALEGKSLLPRTFKQFKADLKESVISGGIAALGAIPNNIVMALLPGAQYINWFNQIAASTSAAMVPLQVEKWHKLRSAAFYKLIDIGFFPAPTKDQLITGTVNAKTVRGYCRLRAADGMQVDSITSMAYNSMGLGAVISFFFGFVAIFIPVSYGLISDQMQRIVSIMFNTPTEILSLGAGLLTANHLGNQRYQKWLSTDYHKNKQMVQLIFEKAIEQLQDSKRKFKDINFEDIFKIYHTRFQWTYKFGKIVKLFKQRPLTIDQLDEQYIDKEVLVQNWKPDVVYLVQFPHADSAPSLSPAAIQLETWLRIKKIPFYTVSDGVLFRALFADDKVPFVEYNGQKIFGTSEEIIDTLAQVAVSKGKLFELILLHDRFQNLANPPRPKLIWPITLTSNALCCHQCSRRRSALGSKFSRCQNRFGMNILPRAKLWHMVANHGTVYGIREKDWKEFMGEVSTKHIPKAMAEFGEAFEKNRWALKLGGTFLFTFGIFVSLSLGLS</sequence>
<feature type="compositionally biased region" description="Basic and acidic residues" evidence="2">
    <location>
        <begin position="291"/>
        <end position="303"/>
    </location>
</feature>
<keyword evidence="3" id="KW-0472">Membrane</keyword>
<feature type="coiled-coil region" evidence="1">
    <location>
        <begin position="136"/>
        <end position="170"/>
    </location>
</feature>
<dbReference type="InterPro" id="IPR050931">
    <property type="entry name" value="Mito_Protein_Transport_Metaxin"/>
</dbReference>
<feature type="transmembrane region" description="Helical" evidence="3">
    <location>
        <begin position="1016"/>
        <end position="1039"/>
    </location>
</feature>
<evidence type="ECO:0000256" key="3">
    <source>
        <dbReference type="SAM" id="Phobius"/>
    </source>
</evidence>
<keyword evidence="3" id="KW-0812">Transmembrane</keyword>
<feature type="transmembrane region" description="Helical" evidence="3">
    <location>
        <begin position="1191"/>
        <end position="1215"/>
    </location>
</feature>
<evidence type="ECO:0000256" key="1">
    <source>
        <dbReference type="SAM" id="Coils"/>
    </source>
</evidence>
<feature type="compositionally biased region" description="Acidic residues" evidence="2">
    <location>
        <begin position="304"/>
        <end position="323"/>
    </location>
</feature>
<proteinExistence type="predicted"/>